<feature type="domain" description="HAMP" evidence="8">
    <location>
        <begin position="338"/>
        <end position="390"/>
    </location>
</feature>
<dbReference type="Proteomes" id="UP000187412">
    <property type="component" value="Unassembled WGS sequence"/>
</dbReference>
<gene>
    <name evidence="9" type="ORF">BSK56_31265</name>
</gene>
<dbReference type="Gene3D" id="3.30.565.10">
    <property type="entry name" value="Histidine kinase-like ATPase, C-terminal domain"/>
    <property type="match status" value="1"/>
</dbReference>
<evidence type="ECO:0000256" key="6">
    <source>
        <dbReference type="ARBA" id="ARBA00023136"/>
    </source>
</evidence>
<dbReference type="SUPFAM" id="SSF55874">
    <property type="entry name" value="ATPase domain of HSP90 chaperone/DNA topoisomerase II/histidine kinase"/>
    <property type="match status" value="1"/>
</dbReference>
<dbReference type="SMART" id="SM00304">
    <property type="entry name" value="HAMP"/>
    <property type="match status" value="1"/>
</dbReference>
<dbReference type="PROSITE" id="PS50885">
    <property type="entry name" value="HAMP"/>
    <property type="match status" value="1"/>
</dbReference>
<evidence type="ECO:0000259" key="8">
    <source>
        <dbReference type="PROSITE" id="PS50885"/>
    </source>
</evidence>
<dbReference type="InterPro" id="IPR036890">
    <property type="entry name" value="HATPase_C_sf"/>
</dbReference>
<dbReference type="Pfam" id="PF06580">
    <property type="entry name" value="His_kinase"/>
    <property type="match status" value="1"/>
</dbReference>
<keyword evidence="7" id="KW-0812">Transmembrane</keyword>
<feature type="transmembrane region" description="Helical" evidence="7">
    <location>
        <begin position="317"/>
        <end position="336"/>
    </location>
</feature>
<keyword evidence="4" id="KW-0808">Transferase</keyword>
<comment type="caution">
    <text evidence="9">The sequence shown here is derived from an EMBL/GenBank/DDBJ whole genome shotgun (WGS) entry which is preliminary data.</text>
</comment>
<reference evidence="9 10" key="1">
    <citation type="submission" date="2016-10" db="EMBL/GenBank/DDBJ databases">
        <title>Paenibacillus species isolates.</title>
        <authorList>
            <person name="Beno S.M."/>
        </authorList>
    </citation>
    <scope>NUCLEOTIDE SEQUENCE [LARGE SCALE GENOMIC DNA]</scope>
    <source>
        <strain evidence="9 10">FSL H7-0744</strain>
    </source>
</reference>
<evidence type="ECO:0000256" key="5">
    <source>
        <dbReference type="ARBA" id="ARBA00022777"/>
    </source>
</evidence>
<evidence type="ECO:0000256" key="3">
    <source>
        <dbReference type="ARBA" id="ARBA00022553"/>
    </source>
</evidence>
<name>A0ABX3GU99_PAEBO</name>
<dbReference type="InterPro" id="IPR010559">
    <property type="entry name" value="Sig_transdc_His_kin_internal"/>
</dbReference>
<dbReference type="InterPro" id="IPR003660">
    <property type="entry name" value="HAMP_dom"/>
</dbReference>
<dbReference type="PANTHER" id="PTHR34220:SF7">
    <property type="entry name" value="SENSOR HISTIDINE KINASE YPDA"/>
    <property type="match status" value="1"/>
</dbReference>
<accession>A0ABX3GU99</accession>
<feature type="transmembrane region" description="Helical" evidence="7">
    <location>
        <begin position="25"/>
        <end position="48"/>
    </location>
</feature>
<keyword evidence="7" id="KW-1133">Transmembrane helix</keyword>
<evidence type="ECO:0000313" key="10">
    <source>
        <dbReference type="Proteomes" id="UP000187412"/>
    </source>
</evidence>
<dbReference type="CDD" id="cd06225">
    <property type="entry name" value="HAMP"/>
    <property type="match status" value="1"/>
</dbReference>
<dbReference type="Gene3D" id="6.10.340.10">
    <property type="match status" value="1"/>
</dbReference>
<dbReference type="PANTHER" id="PTHR34220">
    <property type="entry name" value="SENSOR HISTIDINE KINASE YPDA"/>
    <property type="match status" value="1"/>
</dbReference>
<dbReference type="InterPro" id="IPR003594">
    <property type="entry name" value="HATPase_dom"/>
</dbReference>
<evidence type="ECO:0000256" key="1">
    <source>
        <dbReference type="ARBA" id="ARBA00004651"/>
    </source>
</evidence>
<dbReference type="SUPFAM" id="SSF158472">
    <property type="entry name" value="HAMP domain-like"/>
    <property type="match status" value="1"/>
</dbReference>
<keyword evidence="10" id="KW-1185">Reference proteome</keyword>
<keyword evidence="3" id="KW-0597">Phosphoprotein</keyword>
<dbReference type="Pfam" id="PF00672">
    <property type="entry name" value="HAMP"/>
    <property type="match status" value="1"/>
</dbReference>
<dbReference type="InterPro" id="IPR050640">
    <property type="entry name" value="Bact_2-comp_sensor_kinase"/>
</dbReference>
<sequence>MIRSILHKLFEPLLERISRRLANKLILLFTTIIILVVTLLTFISYGMLRKESVNSRITSTSNNLLLVGRNLESYLDGIEQLSLPQISYDEITYAIMHESEDYASKMYVEDYLKNLYFSRNDLEAITLYVIKEQKYYYVTKENYNITIRVAQHPPIENLTWYKRALASPFNRSYQSFVQDTLEQDDYPINTDKSFMGYHRLLRSIASREPQAVLSLYFNSSVTDEIMKDIPFSSGEHLMYVSPDNEAFVVDDREFYAKSEAAGLLDQLTPAQGGRLTWSADEQKYLVIYDINKKEGWKLIKPIPYKEIYEAATTTRKLNYLIGLLFLIVSVILVSFISNRITNPLKNLSLQMKRFSTGSFDAEAQVEGNDEIAYLSRHFNKMVEKTNELINERYKMKIVEKNAVLKALEAEINPHFLYNALQAISTKALKNNNDDIVEMVDNLALTLRYCISGRDVVAAREELRHIERYLALQKARFGSRMQIVYDWDETLLEMSIPKLSIQTLVENCIKHALERVSSTVTIRIEARITPTYNVISVLDDGPGISGERLAEVLSSLQIQWEEFGGDLSDDGNESIGLKNLNTRLKLLYGEEAGLAISSNEYGTAMEMQLPRGGLGQHV</sequence>
<evidence type="ECO:0000256" key="2">
    <source>
        <dbReference type="ARBA" id="ARBA00022475"/>
    </source>
</evidence>
<evidence type="ECO:0000313" key="9">
    <source>
        <dbReference type="EMBL" id="OMD37360.1"/>
    </source>
</evidence>
<evidence type="ECO:0000256" key="7">
    <source>
        <dbReference type="SAM" id="Phobius"/>
    </source>
</evidence>
<dbReference type="GO" id="GO:0016301">
    <property type="term" value="F:kinase activity"/>
    <property type="evidence" value="ECO:0007669"/>
    <property type="project" value="UniProtKB-KW"/>
</dbReference>
<comment type="subcellular location">
    <subcellularLocation>
        <location evidence="1">Cell membrane</location>
        <topology evidence="1">Multi-pass membrane protein</topology>
    </subcellularLocation>
</comment>
<protein>
    <submittedName>
        <fullName evidence="9">Two-component sensor histidine kinase</fullName>
    </submittedName>
</protein>
<dbReference type="EMBL" id="MPTB01000069">
    <property type="protein sequence ID" value="OMD37360.1"/>
    <property type="molecule type" value="Genomic_DNA"/>
</dbReference>
<proteinExistence type="predicted"/>
<evidence type="ECO:0000256" key="4">
    <source>
        <dbReference type="ARBA" id="ARBA00022679"/>
    </source>
</evidence>
<dbReference type="Pfam" id="PF02518">
    <property type="entry name" value="HATPase_c"/>
    <property type="match status" value="1"/>
</dbReference>
<keyword evidence="6 7" id="KW-0472">Membrane</keyword>
<keyword evidence="5 9" id="KW-0418">Kinase</keyword>
<organism evidence="9 10">
    <name type="scientific">Paenibacillus borealis</name>
    <dbReference type="NCBI Taxonomy" id="160799"/>
    <lineage>
        <taxon>Bacteria</taxon>
        <taxon>Bacillati</taxon>
        <taxon>Bacillota</taxon>
        <taxon>Bacilli</taxon>
        <taxon>Bacillales</taxon>
        <taxon>Paenibacillaceae</taxon>
        <taxon>Paenibacillus</taxon>
    </lineage>
</organism>
<keyword evidence="2" id="KW-1003">Cell membrane</keyword>